<sequence>MSFFPAPLATPARRGLCARPTPYLLAMLVNFAYAVPALAQISDTIHPYASTVVVHDDNLFRLDDGEERDGGRADTYKQLMAGVSFAIPVERQKFSGDLRVSRVTFDRFDQLDYNGKDAQGEWAWQLGNLLNGHLGGSYSQTLAPFADFNTTERNLRVQRREYADATYRIHPRWQVHGSYTNMQARYSLTSQNYGDRDDKISELGFDFLTPTGSRIGVQARRIDTSYPNGTRLGLLISDDYIQDELKLNVMWRFSQITQIQFLGGRERRRHQLLGFRDDSGNNGRIVGFWTPREKLKFTVQLYREFSVVESSTVNTALSKGGEPGRHVASHHQGRRHWPAA</sequence>
<name>A0A7X4H2K0_9BURK</name>
<dbReference type="NCBIfam" id="TIGR03014">
    <property type="entry name" value="EpsL"/>
    <property type="match status" value="1"/>
</dbReference>
<dbReference type="RefSeq" id="WP_161051164.1">
    <property type="nucleotide sequence ID" value="NZ_WWCR01000020.1"/>
</dbReference>
<proteinExistence type="predicted"/>
<evidence type="ECO:0000313" key="2">
    <source>
        <dbReference type="EMBL" id="MYM74143.1"/>
    </source>
</evidence>
<dbReference type="EMBL" id="WWCR01000020">
    <property type="protein sequence ID" value="MYM74143.1"/>
    <property type="molecule type" value="Genomic_DNA"/>
</dbReference>
<evidence type="ECO:0000256" key="1">
    <source>
        <dbReference type="SAM" id="MobiDB-lite"/>
    </source>
</evidence>
<dbReference type="AlphaFoldDB" id="A0A7X4H2K0"/>
<organism evidence="2 3">
    <name type="scientific">Duganella margarita</name>
    <dbReference type="NCBI Taxonomy" id="2692170"/>
    <lineage>
        <taxon>Bacteria</taxon>
        <taxon>Pseudomonadati</taxon>
        <taxon>Pseudomonadota</taxon>
        <taxon>Betaproteobacteria</taxon>
        <taxon>Burkholderiales</taxon>
        <taxon>Oxalobacteraceae</taxon>
        <taxon>Telluria group</taxon>
        <taxon>Duganella</taxon>
    </lineage>
</organism>
<dbReference type="Proteomes" id="UP000469734">
    <property type="component" value="Unassembled WGS sequence"/>
</dbReference>
<comment type="caution">
    <text evidence="2">The sequence shown here is derived from an EMBL/GenBank/DDBJ whole genome shotgun (WGS) entry which is preliminary data.</text>
</comment>
<feature type="compositionally biased region" description="Basic residues" evidence="1">
    <location>
        <begin position="327"/>
        <end position="340"/>
    </location>
</feature>
<dbReference type="InterPro" id="IPR017465">
    <property type="entry name" value="EpsL_proteobac"/>
</dbReference>
<feature type="region of interest" description="Disordered" evidence="1">
    <location>
        <begin position="316"/>
        <end position="340"/>
    </location>
</feature>
<protein>
    <submittedName>
        <fullName evidence="2">Uncharacterized protein</fullName>
    </submittedName>
</protein>
<gene>
    <name evidence="2" type="ORF">GTP56_18325</name>
</gene>
<accession>A0A7X4H2K0</accession>
<reference evidence="2 3" key="1">
    <citation type="submission" date="2019-12" db="EMBL/GenBank/DDBJ databases">
        <title>Novel species isolated from a subtropical stream in China.</title>
        <authorList>
            <person name="Lu H."/>
        </authorList>
    </citation>
    <scope>NUCLEOTIDE SEQUENCE [LARGE SCALE GENOMIC DNA]</scope>
    <source>
        <strain evidence="2 3">FT134W</strain>
    </source>
</reference>
<evidence type="ECO:0000313" key="3">
    <source>
        <dbReference type="Proteomes" id="UP000469734"/>
    </source>
</evidence>